<accession>A0ABY8W7D7</accession>
<dbReference type="Proteomes" id="UP001240150">
    <property type="component" value="Chromosome"/>
</dbReference>
<dbReference type="RefSeq" id="WP_284914983.1">
    <property type="nucleotide sequence ID" value="NZ_CP126980.1"/>
</dbReference>
<sequence length="63" mass="6439">MAMNSVSGNTSSLTSMATSVFGNARQALKAMADAAVSTEPSTARATEATAGKGRRGTLLDRYV</sequence>
<evidence type="ECO:0000313" key="3">
    <source>
        <dbReference type="Proteomes" id="UP001240150"/>
    </source>
</evidence>
<gene>
    <name evidence="2" type="ORF">ACTOB_005762</name>
</gene>
<organism evidence="2 3">
    <name type="scientific">Actinoplanes oblitus</name>
    <dbReference type="NCBI Taxonomy" id="3040509"/>
    <lineage>
        <taxon>Bacteria</taxon>
        <taxon>Bacillati</taxon>
        <taxon>Actinomycetota</taxon>
        <taxon>Actinomycetes</taxon>
        <taxon>Micromonosporales</taxon>
        <taxon>Micromonosporaceae</taxon>
        <taxon>Actinoplanes</taxon>
    </lineage>
</organism>
<protein>
    <submittedName>
        <fullName evidence="2">Uncharacterized protein</fullName>
    </submittedName>
</protein>
<feature type="region of interest" description="Disordered" evidence="1">
    <location>
        <begin position="36"/>
        <end position="63"/>
    </location>
</feature>
<evidence type="ECO:0000256" key="1">
    <source>
        <dbReference type="SAM" id="MobiDB-lite"/>
    </source>
</evidence>
<evidence type="ECO:0000313" key="2">
    <source>
        <dbReference type="EMBL" id="WIM93776.1"/>
    </source>
</evidence>
<dbReference type="EMBL" id="CP126980">
    <property type="protein sequence ID" value="WIM93776.1"/>
    <property type="molecule type" value="Genomic_DNA"/>
</dbReference>
<reference evidence="2 3" key="1">
    <citation type="submission" date="2023-06" db="EMBL/GenBank/DDBJ databases">
        <authorList>
            <person name="Yushchuk O."/>
            <person name="Binda E."/>
            <person name="Ruckert-Reed C."/>
            <person name="Fedorenko V."/>
            <person name="Kalinowski J."/>
            <person name="Marinelli F."/>
        </authorList>
    </citation>
    <scope>NUCLEOTIDE SEQUENCE [LARGE SCALE GENOMIC DNA]</scope>
    <source>
        <strain evidence="2 3">NRRL 3884</strain>
    </source>
</reference>
<keyword evidence="3" id="KW-1185">Reference proteome</keyword>
<proteinExistence type="predicted"/>
<name>A0ABY8W7D7_9ACTN</name>